<protein>
    <submittedName>
        <fullName evidence="2">Uncharacterized protein</fullName>
    </submittedName>
</protein>
<evidence type="ECO:0000313" key="2">
    <source>
        <dbReference type="EMBL" id="KAK3782695.1"/>
    </source>
</evidence>
<gene>
    <name evidence="2" type="ORF">RRG08_037698</name>
</gene>
<feature type="transmembrane region" description="Helical" evidence="1">
    <location>
        <begin position="63"/>
        <end position="83"/>
    </location>
</feature>
<dbReference type="AlphaFoldDB" id="A0AAE1A820"/>
<dbReference type="Proteomes" id="UP001283361">
    <property type="component" value="Unassembled WGS sequence"/>
</dbReference>
<evidence type="ECO:0000256" key="1">
    <source>
        <dbReference type="SAM" id="Phobius"/>
    </source>
</evidence>
<keyword evidence="1" id="KW-1133">Transmembrane helix</keyword>
<reference evidence="2" key="1">
    <citation type="journal article" date="2023" name="G3 (Bethesda)">
        <title>A reference genome for the long-term kleptoplast-retaining sea slug Elysia crispata morphotype clarki.</title>
        <authorList>
            <person name="Eastman K.E."/>
            <person name="Pendleton A.L."/>
            <person name="Shaikh M.A."/>
            <person name="Suttiyut T."/>
            <person name="Ogas R."/>
            <person name="Tomko P."/>
            <person name="Gavelis G."/>
            <person name="Widhalm J.R."/>
            <person name="Wisecaver J.H."/>
        </authorList>
    </citation>
    <scope>NUCLEOTIDE SEQUENCE</scope>
    <source>
        <strain evidence="2">ECLA1</strain>
    </source>
</reference>
<name>A0AAE1A820_9GAST</name>
<proteinExistence type="predicted"/>
<sequence length="149" mass="16246">MMSEQKEKLPVSQSFPCLFVLAEPPSVITKIEADVGHCVSPSEVLLVKPPSAVSRTGRGDKSYWLVGSVGNLISWLPVGILLVSKSTKRIRPQPDPCRLVPGSIRSINQLTGSSWAQAQCTALGDRQLTYPWHRAFHRGAQKPTSSQAL</sequence>
<comment type="caution">
    <text evidence="2">The sequence shown here is derived from an EMBL/GenBank/DDBJ whole genome shotgun (WGS) entry which is preliminary data.</text>
</comment>
<dbReference type="EMBL" id="JAWDGP010002489">
    <property type="protein sequence ID" value="KAK3782695.1"/>
    <property type="molecule type" value="Genomic_DNA"/>
</dbReference>
<keyword evidence="1" id="KW-0812">Transmembrane</keyword>
<keyword evidence="1" id="KW-0472">Membrane</keyword>
<evidence type="ECO:0000313" key="3">
    <source>
        <dbReference type="Proteomes" id="UP001283361"/>
    </source>
</evidence>
<accession>A0AAE1A820</accession>
<keyword evidence="3" id="KW-1185">Reference proteome</keyword>
<organism evidence="2 3">
    <name type="scientific">Elysia crispata</name>
    <name type="common">lettuce slug</name>
    <dbReference type="NCBI Taxonomy" id="231223"/>
    <lineage>
        <taxon>Eukaryota</taxon>
        <taxon>Metazoa</taxon>
        <taxon>Spiralia</taxon>
        <taxon>Lophotrochozoa</taxon>
        <taxon>Mollusca</taxon>
        <taxon>Gastropoda</taxon>
        <taxon>Heterobranchia</taxon>
        <taxon>Euthyneura</taxon>
        <taxon>Panpulmonata</taxon>
        <taxon>Sacoglossa</taxon>
        <taxon>Placobranchoidea</taxon>
        <taxon>Plakobranchidae</taxon>
        <taxon>Elysia</taxon>
    </lineage>
</organism>